<keyword evidence="2" id="KW-1185">Reference proteome</keyword>
<gene>
    <name evidence="1" type="ORF">GOEFS_060_00160</name>
</gene>
<name>H0R0M2_9ACTN</name>
<dbReference type="AlphaFoldDB" id="H0R0M2"/>
<comment type="caution">
    <text evidence="1">The sequence shown here is derived from an EMBL/GenBank/DDBJ whole genome shotgun (WGS) entry which is preliminary data.</text>
</comment>
<accession>H0R0M2</accession>
<organism evidence="1 2">
    <name type="scientific">Gordonia effusa NBRC 100432</name>
    <dbReference type="NCBI Taxonomy" id="1077974"/>
    <lineage>
        <taxon>Bacteria</taxon>
        <taxon>Bacillati</taxon>
        <taxon>Actinomycetota</taxon>
        <taxon>Actinomycetes</taxon>
        <taxon>Mycobacteriales</taxon>
        <taxon>Gordoniaceae</taxon>
        <taxon>Gordonia</taxon>
    </lineage>
</organism>
<reference evidence="1 2" key="1">
    <citation type="submission" date="2011-12" db="EMBL/GenBank/DDBJ databases">
        <title>Whole genome shotgun sequence of Gordonia effusa NBRC 100432.</title>
        <authorList>
            <person name="Yoshida I."/>
            <person name="Takarada H."/>
            <person name="Hosoyama A."/>
            <person name="Tsuchikane K."/>
            <person name="Katsumata H."/>
            <person name="Yamazaki S."/>
            <person name="Fujita N."/>
        </authorList>
    </citation>
    <scope>NUCLEOTIDE SEQUENCE [LARGE SCALE GENOMIC DNA]</scope>
    <source>
        <strain evidence="1 2">NBRC 100432</strain>
    </source>
</reference>
<evidence type="ECO:0000313" key="2">
    <source>
        <dbReference type="Proteomes" id="UP000035034"/>
    </source>
</evidence>
<evidence type="ECO:0000313" key="1">
    <source>
        <dbReference type="EMBL" id="GAB18623.1"/>
    </source>
</evidence>
<dbReference type="Proteomes" id="UP000035034">
    <property type="component" value="Unassembled WGS sequence"/>
</dbReference>
<dbReference type="EMBL" id="BAEH01000060">
    <property type="protein sequence ID" value="GAB18623.1"/>
    <property type="molecule type" value="Genomic_DNA"/>
</dbReference>
<protein>
    <submittedName>
        <fullName evidence="1">Uncharacterized protein</fullName>
    </submittedName>
</protein>
<sequence length="94" mass="9382">MRSPDAGVLIGGIIAPDDGGIICPLICGDMPPGIDGLIGADDIGAVIWPDIGVVDDGVESVLELSQAPSSNTPAVAAVAAASGNKAERRSERDM</sequence>
<proteinExistence type="predicted"/>
<dbReference type="STRING" id="1077974.GOEFS_060_00160"/>